<dbReference type="SUPFAM" id="SSF103647">
    <property type="entry name" value="TSP type-3 repeat"/>
    <property type="match status" value="2"/>
</dbReference>
<reference evidence="5 6" key="1">
    <citation type="submission" date="2015-07" db="EMBL/GenBank/DDBJ databases">
        <title>Isolation and Genomic Characterization of a Novel Halophilic Metal-Reducing Deltaproteobacterium from the Deep Subsurface.</title>
        <authorList>
            <person name="Badalamenti J.P."/>
            <person name="Summers Z.M."/>
            <person name="Gralnick J.A."/>
            <person name="Bond D.R."/>
        </authorList>
    </citation>
    <scope>NUCLEOTIDE SEQUENCE [LARGE SCALE GENOMIC DNA]</scope>
    <source>
        <strain evidence="5 6">WTL</strain>
    </source>
</reference>
<sequence>MMKNRRFRVALFAFFLLMALCPEGARAQNRDHSLTFSPMAGGYRFEGNQGIDTGRFYSLGLGYNLNKHWGIEGVAEMVDTEFEKTDTELRLYGARLDALYHFHPQGPFVPYLIAGLGGAREVSNLPGTNVGGVVTTGLGLKLFLNNFIALRLEARHVLDVDIDRDLKIHGAFNNLVYGGGLSLQFGGGEMAAAPSDSDDDGVIDSLDRCAATLSGTPVGPDGCPADSDSDGVADALDRCADTPPGILVDGSGCPKMLGVLDSDGDGIADETDFCPATPQGTPVDEAGCPKTIKFVDSDGDSVADNHDECPGTPKGTAVDPSGCPPDSDGDGVYDLLDRCPDTPLGSAWTTGAAKVPPSAGPMRQIRAWPRSRSNISGVRRTSRPGMQPGCRVWPTTLSVTRRRGWWSRGIRTVSAPRPSTSSFP</sequence>
<accession>A0A0M4D7C7</accession>
<dbReference type="STRING" id="1603606.DSOUD_2246"/>
<dbReference type="KEGG" id="des:DSOUD_2246"/>
<gene>
    <name evidence="5" type="ORF">DSOUD_2246</name>
</gene>
<feature type="domain" description="Outer membrane protein beta-barrel" evidence="4">
    <location>
        <begin position="14"/>
        <end position="184"/>
    </location>
</feature>
<evidence type="ECO:0000259" key="4">
    <source>
        <dbReference type="Pfam" id="PF13505"/>
    </source>
</evidence>
<dbReference type="InterPro" id="IPR003367">
    <property type="entry name" value="Thrombospondin_3-like_rpt"/>
</dbReference>
<dbReference type="PANTHER" id="PTHR10199">
    <property type="entry name" value="THROMBOSPONDIN"/>
    <property type="match status" value="1"/>
</dbReference>
<dbReference type="InterPro" id="IPR028974">
    <property type="entry name" value="TSP_type-3_rpt"/>
</dbReference>
<dbReference type="OrthoDB" id="9805832at2"/>
<keyword evidence="2" id="KW-0106">Calcium</keyword>
<dbReference type="Gene3D" id="2.40.160.20">
    <property type="match status" value="1"/>
</dbReference>
<dbReference type="AlphaFoldDB" id="A0A0M4D7C7"/>
<evidence type="ECO:0000256" key="1">
    <source>
        <dbReference type="ARBA" id="ARBA00022729"/>
    </source>
</evidence>
<dbReference type="GO" id="GO:0005509">
    <property type="term" value="F:calcium ion binding"/>
    <property type="evidence" value="ECO:0007669"/>
    <property type="project" value="InterPro"/>
</dbReference>
<evidence type="ECO:0000256" key="2">
    <source>
        <dbReference type="ARBA" id="ARBA00022837"/>
    </source>
</evidence>
<dbReference type="EMBL" id="CP010802">
    <property type="protein sequence ID" value="ALC17010.1"/>
    <property type="molecule type" value="Genomic_DNA"/>
</dbReference>
<dbReference type="Proteomes" id="UP000057158">
    <property type="component" value="Chromosome"/>
</dbReference>
<dbReference type="Gene3D" id="4.10.1080.10">
    <property type="entry name" value="TSP type-3 repeat"/>
    <property type="match status" value="1"/>
</dbReference>
<feature type="chain" id="PRO_5005791941" evidence="3">
    <location>
        <begin position="28"/>
        <end position="424"/>
    </location>
</feature>
<evidence type="ECO:0000313" key="5">
    <source>
        <dbReference type="EMBL" id="ALC17010.1"/>
    </source>
</evidence>
<dbReference type="SUPFAM" id="SSF56925">
    <property type="entry name" value="OMPA-like"/>
    <property type="match status" value="1"/>
</dbReference>
<dbReference type="Pfam" id="PF02412">
    <property type="entry name" value="TSP_3"/>
    <property type="match status" value="4"/>
</dbReference>
<dbReference type="InterPro" id="IPR027385">
    <property type="entry name" value="Beta-barrel_OMP"/>
</dbReference>
<dbReference type="InterPro" id="IPR011250">
    <property type="entry name" value="OMP/PagP_B-barrel"/>
</dbReference>
<dbReference type="RefSeq" id="WP_053551057.1">
    <property type="nucleotide sequence ID" value="NZ_CP010802.1"/>
</dbReference>
<keyword evidence="1 3" id="KW-0732">Signal</keyword>
<feature type="signal peptide" evidence="3">
    <location>
        <begin position="1"/>
        <end position="27"/>
    </location>
</feature>
<organism evidence="5 6">
    <name type="scientific">Desulfuromonas soudanensis</name>
    <dbReference type="NCBI Taxonomy" id="1603606"/>
    <lineage>
        <taxon>Bacteria</taxon>
        <taxon>Pseudomonadati</taxon>
        <taxon>Thermodesulfobacteriota</taxon>
        <taxon>Desulfuromonadia</taxon>
        <taxon>Desulfuromonadales</taxon>
        <taxon>Desulfuromonadaceae</taxon>
        <taxon>Desulfuromonas</taxon>
    </lineage>
</organism>
<dbReference type="PATRIC" id="fig|1603606.3.peg.2427"/>
<proteinExistence type="predicted"/>
<keyword evidence="6" id="KW-1185">Reference proteome</keyword>
<evidence type="ECO:0000256" key="3">
    <source>
        <dbReference type="SAM" id="SignalP"/>
    </source>
</evidence>
<dbReference type="GO" id="GO:0007155">
    <property type="term" value="P:cell adhesion"/>
    <property type="evidence" value="ECO:0007669"/>
    <property type="project" value="InterPro"/>
</dbReference>
<name>A0A0M4D7C7_9BACT</name>
<dbReference type="PANTHER" id="PTHR10199:SF119">
    <property type="entry name" value="RE20510P"/>
    <property type="match status" value="1"/>
</dbReference>
<evidence type="ECO:0000313" key="6">
    <source>
        <dbReference type="Proteomes" id="UP000057158"/>
    </source>
</evidence>
<dbReference type="Pfam" id="PF13505">
    <property type="entry name" value="OMP_b-brl"/>
    <property type="match status" value="1"/>
</dbReference>
<protein>
    <submittedName>
        <fullName evidence="5">Peptidoglycan-binding outer membrane protein</fullName>
    </submittedName>
</protein>